<keyword evidence="6" id="KW-0012">Acyltransferase</keyword>
<accession>A0ABR4KT45</accession>
<feature type="compositionally biased region" description="Polar residues" evidence="7">
    <location>
        <begin position="637"/>
        <end position="649"/>
    </location>
</feature>
<feature type="domain" description="AB hydrolase-1" evidence="10">
    <location>
        <begin position="703"/>
        <end position="941"/>
    </location>
</feature>
<feature type="region of interest" description="Disordered" evidence="7">
    <location>
        <begin position="637"/>
        <end position="665"/>
    </location>
</feature>
<dbReference type="Pfam" id="PF12697">
    <property type="entry name" value="Abhydrolase_6"/>
    <property type="match status" value="1"/>
</dbReference>
<dbReference type="InterPro" id="IPR000073">
    <property type="entry name" value="AB_hydrolase_1"/>
</dbReference>
<dbReference type="SUPFAM" id="SSF54909">
    <property type="entry name" value="Dimeric alpha+beta barrel"/>
    <property type="match status" value="1"/>
</dbReference>
<dbReference type="RefSeq" id="XP_070901823.1">
    <property type="nucleotide sequence ID" value="XM_071042769.1"/>
</dbReference>
<dbReference type="EMBL" id="JBFXLR010000010">
    <property type="protein sequence ID" value="KAL2855167.1"/>
    <property type="molecule type" value="Genomic_DNA"/>
</dbReference>
<dbReference type="InterPro" id="IPR002155">
    <property type="entry name" value="Thiolase"/>
</dbReference>
<dbReference type="SUPFAM" id="SSF53901">
    <property type="entry name" value="Thiolase-like"/>
    <property type="match status" value="2"/>
</dbReference>
<evidence type="ECO:0000256" key="2">
    <source>
        <dbReference type="ARBA" id="ARBA00010982"/>
    </source>
</evidence>
<protein>
    <submittedName>
        <fullName evidence="11">Thiolase, N-terminal domain-containing protein</fullName>
    </submittedName>
</protein>
<evidence type="ECO:0000259" key="8">
    <source>
        <dbReference type="Pfam" id="PF00108"/>
    </source>
</evidence>
<dbReference type="PANTHER" id="PTHR18919:SF156">
    <property type="entry name" value="ACETYL-COA ACETYLTRANSFERASE, MITOCHONDRIAL"/>
    <property type="match status" value="1"/>
</dbReference>
<feature type="domain" description="Thiolase N-terminal" evidence="8">
    <location>
        <begin position="42"/>
        <end position="299"/>
    </location>
</feature>
<dbReference type="InterPro" id="IPR016039">
    <property type="entry name" value="Thiolase-like"/>
</dbReference>
<feature type="domain" description="Thiolase C-terminal" evidence="9">
    <location>
        <begin position="311"/>
        <end position="407"/>
    </location>
</feature>
<evidence type="ECO:0000259" key="10">
    <source>
        <dbReference type="Pfam" id="PF12697"/>
    </source>
</evidence>
<dbReference type="CDD" id="cd00751">
    <property type="entry name" value="thiolase"/>
    <property type="match status" value="1"/>
</dbReference>
<dbReference type="Proteomes" id="UP001610444">
    <property type="component" value="Unassembled WGS sequence"/>
</dbReference>
<comment type="similarity">
    <text evidence="2">Belongs to the thiolase-like superfamily. Thiolase family.</text>
</comment>
<dbReference type="Gene3D" id="3.40.50.1820">
    <property type="entry name" value="alpha/beta hydrolase"/>
    <property type="match status" value="1"/>
</dbReference>
<keyword evidence="3" id="KW-0808">Transferase</keyword>
<dbReference type="Pfam" id="PF00108">
    <property type="entry name" value="Thiolase_N"/>
    <property type="match status" value="1"/>
</dbReference>
<keyword evidence="4" id="KW-0479">Metal-binding</keyword>
<organism evidence="11 12">
    <name type="scientific">Aspergillus pseudodeflectus</name>
    <dbReference type="NCBI Taxonomy" id="176178"/>
    <lineage>
        <taxon>Eukaryota</taxon>
        <taxon>Fungi</taxon>
        <taxon>Dikarya</taxon>
        <taxon>Ascomycota</taxon>
        <taxon>Pezizomycotina</taxon>
        <taxon>Eurotiomycetes</taxon>
        <taxon>Eurotiomycetidae</taxon>
        <taxon>Eurotiales</taxon>
        <taxon>Aspergillaceae</taxon>
        <taxon>Aspergillus</taxon>
        <taxon>Aspergillus subgen. Nidulantes</taxon>
    </lineage>
</organism>
<evidence type="ECO:0000256" key="5">
    <source>
        <dbReference type="ARBA" id="ARBA00022958"/>
    </source>
</evidence>
<dbReference type="GeneID" id="98157933"/>
<reference evidence="11 12" key="1">
    <citation type="submission" date="2024-07" db="EMBL/GenBank/DDBJ databases">
        <title>Section-level genome sequencing and comparative genomics of Aspergillus sections Usti and Cavernicolus.</title>
        <authorList>
            <consortium name="Lawrence Berkeley National Laboratory"/>
            <person name="Nybo J.L."/>
            <person name="Vesth T.C."/>
            <person name="Theobald S."/>
            <person name="Frisvad J.C."/>
            <person name="Larsen T.O."/>
            <person name="Kjaerboelling I."/>
            <person name="Rothschild-Mancinelli K."/>
            <person name="Lyhne E.K."/>
            <person name="Kogle M.E."/>
            <person name="Barry K."/>
            <person name="Clum A."/>
            <person name="Na H."/>
            <person name="Ledsgaard L."/>
            <person name="Lin J."/>
            <person name="Lipzen A."/>
            <person name="Kuo A."/>
            <person name="Riley R."/>
            <person name="Mondo S."/>
            <person name="LaButti K."/>
            <person name="Haridas S."/>
            <person name="Pangalinan J."/>
            <person name="Salamov A.A."/>
            <person name="Simmons B.A."/>
            <person name="Magnuson J.K."/>
            <person name="Chen J."/>
            <person name="Drula E."/>
            <person name="Henrissat B."/>
            <person name="Wiebenga A."/>
            <person name="Lubbers R.J."/>
            <person name="Gomes A.C."/>
            <person name="Macurrencykelacurrency M.R."/>
            <person name="Stajich J."/>
            <person name="Grigoriev I.V."/>
            <person name="Mortensen U.H."/>
            <person name="De vries R.P."/>
            <person name="Baker S.E."/>
            <person name="Andersen M.R."/>
        </authorList>
    </citation>
    <scope>NUCLEOTIDE SEQUENCE [LARGE SCALE GENOMIC DNA]</scope>
    <source>
        <strain evidence="11 12">CBS 756.74</strain>
    </source>
</reference>
<dbReference type="Pfam" id="PF02803">
    <property type="entry name" value="Thiolase_C"/>
    <property type="match status" value="1"/>
</dbReference>
<evidence type="ECO:0000256" key="4">
    <source>
        <dbReference type="ARBA" id="ARBA00022723"/>
    </source>
</evidence>
<dbReference type="InterPro" id="IPR020615">
    <property type="entry name" value="Thiolase_acyl_enz_int_AS"/>
</dbReference>
<dbReference type="InterPro" id="IPR011008">
    <property type="entry name" value="Dimeric_a/b-barrel"/>
</dbReference>
<sequence>MAIQSSAGLSARMFRRSAFPASQWRRQFSAARPALKEIQDAYILSGARTPTTKFNGSFTSVSAPQLGAVAIKSAIEKSSIPVEKITDVYMGNVLQGSVGQAPARQASIFAGLSPEVESMTVNKVCASGLKAVVLAAQNIQLGLAEAQIAGGMENMSRVPYYLPRSSQLPPFGEIKLEDGLIKDGLWDVYNQFHMGICAETTAKKHNISREAQDAYAISSYQKAQAAWKENKFAEEIAPVTVKGKKGDIVVERDEGFENLREDKLRTLKPAFLRDGTGTVTAANASSMNDGASALVITNKELAREFGAGKPALARIVASADAAVDPVDFPVAPAKAVPIALERAGITKDQVAIWEFNEAFAAVIEANKKILGLENARVNPLGGAISLGHALGSSGSRILVTLLHQLKAGEYGPRPSLPAAQFHDWYNSEHGPLRLRLPFVTNGFRYRAVDGVDPEWVAIYDITDMAELTRETYLALRGDGIKTPREKATMAQIDVGRKLYDLLQDKKAEDFVPLEDTPDAEAAGHVLLSNTSTLPADDPAKEEDLQRWYSDEHIPMVARVPGWRRSRLYRTASIDPKAPREFVAIHEFTPQNGLGGAEHKAAMDTPWRTRVSEYVTSNTRRVYNWAYTFGPAPRELHSLTSPDTIGPWNSNDKRTRTIPHPSRPAVESFITTPDGVDLPYRLEGSTNPLAPVIVLSNSILVDYTIWDSFVDTFLQDPRNAQFRILRYNTRGRSAAAGNTPVTVDVLAGDIIALLDALRIPTATLIGVSLGGVTVLNTSLLYPDRVTTFVSCDTNSSAPETNRKAWNDRAAIAEAEGTTHPETGEPIIGEELAEVTTRRWFVPESYETQPDVPARVKEVVRNNSLVGFKTAMQALCAYDVRERMANAKVRGLFVAGEGDGVLPKTMKQMAADLKVQGAPEAQLKIVPKAGHLPMVEQPEAFAGVVNEFLHSA</sequence>
<dbReference type="PANTHER" id="PTHR18919">
    <property type="entry name" value="ACETYL-COA C-ACYLTRANSFERASE"/>
    <property type="match status" value="1"/>
</dbReference>
<dbReference type="Gene3D" id="3.30.70.100">
    <property type="match status" value="1"/>
</dbReference>
<dbReference type="NCBIfam" id="TIGR01930">
    <property type="entry name" value="AcCoA-C-Actrans"/>
    <property type="match status" value="1"/>
</dbReference>
<evidence type="ECO:0000313" key="11">
    <source>
        <dbReference type="EMBL" id="KAL2855167.1"/>
    </source>
</evidence>
<evidence type="ECO:0000256" key="1">
    <source>
        <dbReference type="ARBA" id="ARBA00001958"/>
    </source>
</evidence>
<gene>
    <name evidence="11" type="ORF">BJX68DRAFT_253763</name>
</gene>
<evidence type="ECO:0000313" key="12">
    <source>
        <dbReference type="Proteomes" id="UP001610444"/>
    </source>
</evidence>
<evidence type="ECO:0000259" key="9">
    <source>
        <dbReference type="Pfam" id="PF02803"/>
    </source>
</evidence>
<dbReference type="Gene3D" id="3.40.47.10">
    <property type="match status" value="1"/>
</dbReference>
<evidence type="ECO:0000256" key="6">
    <source>
        <dbReference type="ARBA" id="ARBA00023315"/>
    </source>
</evidence>
<evidence type="ECO:0000256" key="7">
    <source>
        <dbReference type="SAM" id="MobiDB-lite"/>
    </source>
</evidence>
<dbReference type="InterPro" id="IPR029058">
    <property type="entry name" value="AB_hydrolase_fold"/>
</dbReference>
<dbReference type="PROSITE" id="PS00098">
    <property type="entry name" value="THIOLASE_1"/>
    <property type="match status" value="1"/>
</dbReference>
<dbReference type="InterPro" id="IPR020617">
    <property type="entry name" value="Thiolase_C"/>
</dbReference>
<dbReference type="InterPro" id="IPR020616">
    <property type="entry name" value="Thiolase_N"/>
</dbReference>
<evidence type="ECO:0000256" key="3">
    <source>
        <dbReference type="ARBA" id="ARBA00022679"/>
    </source>
</evidence>
<keyword evidence="12" id="KW-1185">Reference proteome</keyword>
<keyword evidence="5" id="KW-0630">Potassium</keyword>
<proteinExistence type="inferred from homology"/>
<name>A0ABR4KT45_9EURO</name>
<comment type="cofactor">
    <cofactor evidence="1">
        <name>K(+)</name>
        <dbReference type="ChEBI" id="CHEBI:29103"/>
    </cofactor>
</comment>
<dbReference type="SUPFAM" id="SSF53474">
    <property type="entry name" value="alpha/beta-Hydrolases"/>
    <property type="match status" value="1"/>
</dbReference>
<comment type="caution">
    <text evidence="11">The sequence shown here is derived from an EMBL/GenBank/DDBJ whole genome shotgun (WGS) entry which is preliminary data.</text>
</comment>